<comment type="pathway">
    <text evidence="1 9 14">Porphyrin-containing compound metabolism; protoporphyrin-IX biosynthesis; 5-aminolevulinate from L-glutamyl-tRNA(Glu): step 1/2.</text>
</comment>
<evidence type="ECO:0000256" key="4">
    <source>
        <dbReference type="ARBA" id="ARBA00022857"/>
    </source>
</evidence>
<dbReference type="UniPathway" id="UPA00251">
    <property type="reaction ID" value="UER00316"/>
</dbReference>
<comment type="domain">
    <text evidence="9">Possesses an unusual extended V-shaped dimeric structure with each monomer consisting of three distinct domains arranged along a curved 'spinal' alpha-helix. The N-terminal catalytic domain specifically recognizes the glutamate moiety of the substrate. The second domain is the NADPH-binding domain, and the third C-terminal domain is responsible for dimerization.</text>
</comment>
<keyword evidence="6 9" id="KW-0627">Porphyrin biosynthesis</keyword>
<comment type="similarity">
    <text evidence="2 9 14">Belongs to the glutamyl-tRNA reductase family.</text>
</comment>
<dbReference type="PANTHER" id="PTHR43013:SF1">
    <property type="entry name" value="GLUTAMYL-TRNA REDUCTASE"/>
    <property type="match status" value="1"/>
</dbReference>
<dbReference type="InterPro" id="IPR015895">
    <property type="entry name" value="4pyrrol_synth_GluRdtase_N"/>
</dbReference>
<organism evidence="18 19">
    <name type="scientific">Selenihalanaerobacter shriftii</name>
    <dbReference type="NCBI Taxonomy" id="142842"/>
    <lineage>
        <taxon>Bacteria</taxon>
        <taxon>Bacillati</taxon>
        <taxon>Bacillota</taxon>
        <taxon>Clostridia</taxon>
        <taxon>Halanaerobiales</taxon>
        <taxon>Halobacteroidaceae</taxon>
        <taxon>Selenihalanaerobacter</taxon>
    </lineage>
</organism>
<dbReference type="AlphaFoldDB" id="A0A1T4MIW7"/>
<dbReference type="SUPFAM" id="SSF69075">
    <property type="entry name" value="Glutamyl tRNA-reductase dimerization domain"/>
    <property type="match status" value="1"/>
</dbReference>
<evidence type="ECO:0000256" key="11">
    <source>
        <dbReference type="PIRSR" id="PIRSR000445-2"/>
    </source>
</evidence>
<dbReference type="EMBL" id="FUWM01000011">
    <property type="protein sequence ID" value="SJZ66786.1"/>
    <property type="molecule type" value="Genomic_DNA"/>
</dbReference>
<evidence type="ECO:0000256" key="2">
    <source>
        <dbReference type="ARBA" id="ARBA00005916"/>
    </source>
</evidence>
<keyword evidence="5 9" id="KW-0560">Oxidoreductase</keyword>
<dbReference type="PIRSF" id="PIRSF000445">
    <property type="entry name" value="4pyrrol_synth_GluRdtase"/>
    <property type="match status" value="1"/>
</dbReference>
<proteinExistence type="inferred from homology"/>
<comment type="function">
    <text evidence="9">Catalyzes the NADPH-dependent reduction of glutamyl-tRNA(Glu) to glutamate 1-semialdehyde (GSA).</text>
</comment>
<comment type="subunit">
    <text evidence="9">Homodimer.</text>
</comment>
<accession>A0A1T4MIW7</accession>
<dbReference type="InterPro" id="IPR036453">
    <property type="entry name" value="GluRdtase_dimer_dom_sf"/>
</dbReference>
<evidence type="ECO:0000313" key="18">
    <source>
        <dbReference type="EMBL" id="SJZ66786.1"/>
    </source>
</evidence>
<evidence type="ECO:0000259" key="16">
    <source>
        <dbReference type="Pfam" id="PF01488"/>
    </source>
</evidence>
<dbReference type="CDD" id="cd05213">
    <property type="entry name" value="NAD_bind_Glutamyl_tRNA_reduct"/>
    <property type="match status" value="1"/>
</dbReference>
<dbReference type="FunFam" id="3.40.50.720:FF:000031">
    <property type="entry name" value="Glutamyl-tRNA reductase"/>
    <property type="match status" value="1"/>
</dbReference>
<dbReference type="STRING" id="142842.SAMN02745118_01477"/>
<dbReference type="InterPro" id="IPR036343">
    <property type="entry name" value="GluRdtase_N_sf"/>
</dbReference>
<dbReference type="Gene3D" id="3.40.50.720">
    <property type="entry name" value="NAD(P)-binding Rossmann-like Domain"/>
    <property type="match status" value="1"/>
</dbReference>
<feature type="binding site" evidence="9 11">
    <location>
        <begin position="114"/>
        <end position="116"/>
    </location>
    <ligand>
        <name>substrate</name>
    </ligand>
</feature>
<dbReference type="NCBIfam" id="NF000744">
    <property type="entry name" value="PRK00045.1-3"/>
    <property type="match status" value="1"/>
</dbReference>
<feature type="binding site" evidence="9 12">
    <location>
        <begin position="189"/>
        <end position="194"/>
    </location>
    <ligand>
        <name>NADP(+)</name>
        <dbReference type="ChEBI" id="CHEBI:58349"/>
    </ligand>
</feature>
<dbReference type="Pfam" id="PF05201">
    <property type="entry name" value="GlutR_N"/>
    <property type="match status" value="1"/>
</dbReference>
<evidence type="ECO:0000256" key="12">
    <source>
        <dbReference type="PIRSR" id="PIRSR000445-3"/>
    </source>
</evidence>
<dbReference type="HAMAP" id="MF_00087">
    <property type="entry name" value="Glu_tRNA_reductase"/>
    <property type="match status" value="1"/>
</dbReference>
<dbReference type="RefSeq" id="WP_078809954.1">
    <property type="nucleotide sequence ID" value="NZ_FUWM01000011.1"/>
</dbReference>
<feature type="domain" description="Quinate/shikimate 5-dehydrogenase/glutamyl-tRNA reductase" evidence="16">
    <location>
        <begin position="171"/>
        <end position="306"/>
    </location>
</feature>
<sequence length="426" mass="48243">MTIVTMGLNHKTAPVEIREQISFTSKEKDAALERIDEDDEIEEGIILATCNRTEVYVVSLKKEVGIKFILNLLSEFSSLSKEELEEYMYYYFDLGAVTHLYRVASGLDSMVLGEAQILGQVKDAFNLAREKETISTILHQLFTDSLKVGKRARHETAINDNAASVSYAAVELANKIFGTLDEEVVLILGAGEMSKLTLKSLVDHGVDKVVVANRTFSKAVNLAEQFNGQAIKWEEVDNWFNKVDIVISSTGAPHYIVNYDMVKDILIKRNDKPLFFIDIAVPRDIDPNIHQIENVYAYNIDDLESVVNANLKKSEACVSSVKEIIEEEVKDFNTWRNSRDVVPIIKSLRKQAEQIRQKELERALAKIDGIDEEDKNIIKGLTYKIINKLLHKPTVQVKEFANIENGQLYLQAVNKLFGLKNNEEDE</sequence>
<feature type="binding site" evidence="9 11">
    <location>
        <position position="120"/>
    </location>
    <ligand>
        <name>substrate</name>
    </ligand>
</feature>
<feature type="site" description="Important for activity" evidence="9 13">
    <location>
        <position position="99"/>
    </location>
</feature>
<dbReference type="Proteomes" id="UP000190625">
    <property type="component" value="Unassembled WGS sequence"/>
</dbReference>
<evidence type="ECO:0000256" key="13">
    <source>
        <dbReference type="PIRSR" id="PIRSR000445-4"/>
    </source>
</evidence>
<feature type="domain" description="Glutamyl-tRNA reductase N-terminal" evidence="17">
    <location>
        <begin position="7"/>
        <end position="156"/>
    </location>
</feature>
<dbReference type="InterPro" id="IPR000343">
    <property type="entry name" value="4pyrrol_synth_GluRdtase"/>
</dbReference>
<keyword evidence="19" id="KW-1185">Reference proteome</keyword>
<dbReference type="InterPro" id="IPR036291">
    <property type="entry name" value="NAD(P)-bd_dom_sf"/>
</dbReference>
<evidence type="ECO:0000256" key="8">
    <source>
        <dbReference type="ARBA" id="ARBA00068659"/>
    </source>
</evidence>
<dbReference type="Pfam" id="PF00745">
    <property type="entry name" value="GlutR_dimer"/>
    <property type="match status" value="1"/>
</dbReference>
<feature type="binding site" evidence="9 11">
    <location>
        <position position="109"/>
    </location>
    <ligand>
        <name>substrate</name>
    </ligand>
</feature>
<evidence type="ECO:0000259" key="17">
    <source>
        <dbReference type="Pfam" id="PF05201"/>
    </source>
</evidence>
<dbReference type="PANTHER" id="PTHR43013">
    <property type="entry name" value="GLUTAMYL-TRNA REDUCTASE"/>
    <property type="match status" value="1"/>
</dbReference>
<dbReference type="InterPro" id="IPR018214">
    <property type="entry name" value="GluRdtase_CS"/>
</dbReference>
<gene>
    <name evidence="9" type="primary">hemA</name>
    <name evidence="18" type="ORF">SAMN02745118_01477</name>
</gene>
<dbReference type="GO" id="GO:0019353">
    <property type="term" value="P:protoporphyrinogen IX biosynthetic process from glutamate"/>
    <property type="evidence" value="ECO:0007669"/>
    <property type="project" value="TreeGrafter"/>
</dbReference>
<feature type="binding site" evidence="9 11">
    <location>
        <begin position="49"/>
        <end position="52"/>
    </location>
    <ligand>
        <name>substrate</name>
    </ligand>
</feature>
<dbReference type="SUPFAM" id="SSF69742">
    <property type="entry name" value="Glutamyl tRNA-reductase catalytic, N-terminal domain"/>
    <property type="match status" value="1"/>
</dbReference>
<dbReference type="InterPro" id="IPR006151">
    <property type="entry name" value="Shikm_DH/Glu-tRNA_Rdtase"/>
</dbReference>
<evidence type="ECO:0000256" key="14">
    <source>
        <dbReference type="RuleBase" id="RU000584"/>
    </source>
</evidence>
<evidence type="ECO:0000256" key="5">
    <source>
        <dbReference type="ARBA" id="ARBA00023002"/>
    </source>
</evidence>
<keyword evidence="4 9" id="KW-0521">NADP</keyword>
<evidence type="ECO:0000256" key="1">
    <source>
        <dbReference type="ARBA" id="ARBA00005059"/>
    </source>
</evidence>
<name>A0A1T4MIW7_9FIRM</name>
<reference evidence="19" key="1">
    <citation type="submission" date="2017-02" db="EMBL/GenBank/DDBJ databases">
        <authorList>
            <person name="Varghese N."/>
            <person name="Submissions S."/>
        </authorList>
    </citation>
    <scope>NUCLEOTIDE SEQUENCE [LARGE SCALE GENOMIC DNA]</scope>
    <source>
        <strain evidence="19">ATCC BAA-73</strain>
    </source>
</reference>
<feature type="domain" description="Tetrapyrrole biosynthesis glutamyl-tRNA reductase dimerisation" evidence="15">
    <location>
        <begin position="321"/>
        <end position="419"/>
    </location>
</feature>
<dbReference type="SUPFAM" id="SSF51735">
    <property type="entry name" value="NAD(P)-binding Rossmann-fold domains"/>
    <property type="match status" value="1"/>
</dbReference>
<feature type="active site" description="Nucleophile" evidence="9 10">
    <location>
        <position position="50"/>
    </location>
</feature>
<evidence type="ECO:0000256" key="3">
    <source>
        <dbReference type="ARBA" id="ARBA00012970"/>
    </source>
</evidence>
<dbReference type="GO" id="GO:0008883">
    <property type="term" value="F:glutamyl-tRNA reductase activity"/>
    <property type="evidence" value="ECO:0007669"/>
    <property type="project" value="UniProtKB-UniRule"/>
</dbReference>
<dbReference type="Pfam" id="PF01488">
    <property type="entry name" value="Shikimate_DH"/>
    <property type="match status" value="1"/>
</dbReference>
<comment type="miscellaneous">
    <text evidence="9">During catalysis, the active site Cys acts as a nucleophile attacking the alpha-carbonyl group of tRNA-bound glutamate with the formation of a thioester intermediate between enzyme and glutamate, and the concomitant release of tRNA(Glu). The thioester intermediate is finally reduced by direct hydride transfer from NADPH, to form the product GSA.</text>
</comment>
<dbReference type="OrthoDB" id="110209at2"/>
<dbReference type="NCBIfam" id="TIGR01035">
    <property type="entry name" value="hemA"/>
    <property type="match status" value="1"/>
</dbReference>
<dbReference type="GO" id="GO:0050661">
    <property type="term" value="F:NADP binding"/>
    <property type="evidence" value="ECO:0007669"/>
    <property type="project" value="InterPro"/>
</dbReference>
<dbReference type="InterPro" id="IPR015896">
    <property type="entry name" value="4pyrrol_synth_GluRdtase_dimer"/>
</dbReference>
<dbReference type="Gene3D" id="3.30.460.30">
    <property type="entry name" value="Glutamyl-tRNA reductase, N-terminal domain"/>
    <property type="match status" value="1"/>
</dbReference>
<dbReference type="FunFam" id="3.30.460.30:FF:000001">
    <property type="entry name" value="Glutamyl-tRNA reductase"/>
    <property type="match status" value="1"/>
</dbReference>
<evidence type="ECO:0000256" key="9">
    <source>
        <dbReference type="HAMAP-Rule" id="MF_00087"/>
    </source>
</evidence>
<evidence type="ECO:0000259" key="15">
    <source>
        <dbReference type="Pfam" id="PF00745"/>
    </source>
</evidence>
<evidence type="ECO:0000256" key="6">
    <source>
        <dbReference type="ARBA" id="ARBA00023244"/>
    </source>
</evidence>
<protein>
    <recommendedName>
        <fullName evidence="8 9">Glutamyl-tRNA reductase</fullName>
        <shortName evidence="9">GluTR</shortName>
        <ecNumber evidence="3 9">1.2.1.70</ecNumber>
    </recommendedName>
</protein>
<evidence type="ECO:0000256" key="7">
    <source>
        <dbReference type="ARBA" id="ARBA00047464"/>
    </source>
</evidence>
<evidence type="ECO:0000256" key="10">
    <source>
        <dbReference type="PIRSR" id="PIRSR000445-1"/>
    </source>
</evidence>
<dbReference type="PROSITE" id="PS00747">
    <property type="entry name" value="GLUTR"/>
    <property type="match status" value="1"/>
</dbReference>
<comment type="catalytic activity">
    <reaction evidence="7 9 14">
        <text>(S)-4-amino-5-oxopentanoate + tRNA(Glu) + NADP(+) = L-glutamyl-tRNA(Glu) + NADPH + H(+)</text>
        <dbReference type="Rhea" id="RHEA:12344"/>
        <dbReference type="Rhea" id="RHEA-COMP:9663"/>
        <dbReference type="Rhea" id="RHEA-COMP:9680"/>
        <dbReference type="ChEBI" id="CHEBI:15378"/>
        <dbReference type="ChEBI" id="CHEBI:57501"/>
        <dbReference type="ChEBI" id="CHEBI:57783"/>
        <dbReference type="ChEBI" id="CHEBI:58349"/>
        <dbReference type="ChEBI" id="CHEBI:78442"/>
        <dbReference type="ChEBI" id="CHEBI:78520"/>
        <dbReference type="EC" id="1.2.1.70"/>
    </reaction>
</comment>
<dbReference type="EC" id="1.2.1.70" evidence="3 9"/>
<evidence type="ECO:0000313" key="19">
    <source>
        <dbReference type="Proteomes" id="UP000190625"/>
    </source>
</evidence>